<dbReference type="GO" id="GO:0005802">
    <property type="term" value="C:trans-Golgi network"/>
    <property type="evidence" value="ECO:0007669"/>
    <property type="project" value="TreeGrafter"/>
</dbReference>
<dbReference type="KEGG" id="ccp:CHC_T00002301001"/>
<organism evidence="7 8">
    <name type="scientific">Chondrus crispus</name>
    <name type="common">Carrageen Irish moss</name>
    <name type="synonym">Polymorpha crispa</name>
    <dbReference type="NCBI Taxonomy" id="2769"/>
    <lineage>
        <taxon>Eukaryota</taxon>
        <taxon>Rhodophyta</taxon>
        <taxon>Florideophyceae</taxon>
        <taxon>Rhodymeniophycidae</taxon>
        <taxon>Gigartinales</taxon>
        <taxon>Gigartinaceae</taxon>
        <taxon>Chondrus</taxon>
    </lineage>
</organism>
<accession>R7Q878</accession>
<evidence type="ECO:0000313" key="8">
    <source>
        <dbReference type="Proteomes" id="UP000012073"/>
    </source>
</evidence>
<feature type="transmembrane region" description="Helical" evidence="6">
    <location>
        <begin position="155"/>
        <end position="175"/>
    </location>
</feature>
<evidence type="ECO:0000256" key="1">
    <source>
        <dbReference type="ARBA" id="ARBA00004141"/>
    </source>
</evidence>
<sequence length="230" mass="25193">MEGIAFPNANMTSGGGNGGFYQTSYGPPQGNRNAGMNGNVSSTNEHYFMPSQQSTTTFDDEPPLLEELGINVASVIAKARAVANPFSHIDSSFADEADMTGPVFFCLLLGFLLLLQRKVQFSVIYGQAIVGCLAVYFVFNLMSQRGIDLYRSTSILGYSLLPMVLLSFFAIFIPLKVKALSIVLGGGCIFWSTTTATKIFVAVLSMRDQFWLVWYPLALLYTSFAFITVF</sequence>
<dbReference type="PANTHER" id="PTHR21236:SF2">
    <property type="entry name" value="PROTEIN YIPF"/>
    <property type="match status" value="1"/>
</dbReference>
<reference evidence="8" key="1">
    <citation type="journal article" date="2013" name="Proc. Natl. Acad. Sci. U.S.A.">
        <title>Genome structure and metabolic features in the red seaweed Chondrus crispus shed light on evolution of the Archaeplastida.</title>
        <authorList>
            <person name="Collen J."/>
            <person name="Porcel B."/>
            <person name="Carre W."/>
            <person name="Ball S.G."/>
            <person name="Chaparro C."/>
            <person name="Tonon T."/>
            <person name="Barbeyron T."/>
            <person name="Michel G."/>
            <person name="Noel B."/>
            <person name="Valentin K."/>
            <person name="Elias M."/>
            <person name="Artiguenave F."/>
            <person name="Arun A."/>
            <person name="Aury J.M."/>
            <person name="Barbosa-Neto J.F."/>
            <person name="Bothwell J.H."/>
            <person name="Bouget F.Y."/>
            <person name="Brillet L."/>
            <person name="Cabello-Hurtado F."/>
            <person name="Capella-Gutierrez S."/>
            <person name="Charrier B."/>
            <person name="Cladiere L."/>
            <person name="Cock J.M."/>
            <person name="Coelho S.M."/>
            <person name="Colleoni C."/>
            <person name="Czjzek M."/>
            <person name="Da Silva C."/>
            <person name="Delage L."/>
            <person name="Denoeud F."/>
            <person name="Deschamps P."/>
            <person name="Dittami S.M."/>
            <person name="Gabaldon T."/>
            <person name="Gachon C.M."/>
            <person name="Groisillier A."/>
            <person name="Herve C."/>
            <person name="Jabbari K."/>
            <person name="Katinka M."/>
            <person name="Kloareg B."/>
            <person name="Kowalczyk N."/>
            <person name="Labadie K."/>
            <person name="Leblanc C."/>
            <person name="Lopez P.J."/>
            <person name="McLachlan D.H."/>
            <person name="Meslet-Cladiere L."/>
            <person name="Moustafa A."/>
            <person name="Nehr Z."/>
            <person name="Nyvall Collen P."/>
            <person name="Panaud O."/>
            <person name="Partensky F."/>
            <person name="Poulain J."/>
            <person name="Rensing S.A."/>
            <person name="Rousvoal S."/>
            <person name="Samson G."/>
            <person name="Symeonidi A."/>
            <person name="Weissenbach J."/>
            <person name="Zambounis A."/>
            <person name="Wincker P."/>
            <person name="Boyen C."/>
        </authorList>
    </citation>
    <scope>NUCLEOTIDE SEQUENCE [LARGE SCALE GENOMIC DNA]</scope>
    <source>
        <strain evidence="8">cv. Stackhouse</strain>
    </source>
</reference>
<dbReference type="Gramene" id="CDF33576">
    <property type="protein sequence ID" value="CDF33576"/>
    <property type="gene ID" value="CHC_T00002301001"/>
</dbReference>
<comment type="subcellular location">
    <subcellularLocation>
        <location evidence="1">Membrane</location>
        <topology evidence="1">Multi-pass membrane protein</topology>
    </subcellularLocation>
</comment>
<evidence type="ECO:0000313" key="7">
    <source>
        <dbReference type="EMBL" id="CDF33576.1"/>
    </source>
</evidence>
<name>R7Q878_CHOCR</name>
<dbReference type="RefSeq" id="XP_005713379.1">
    <property type="nucleotide sequence ID" value="XM_005713322.1"/>
</dbReference>
<evidence type="ECO:0000256" key="4">
    <source>
        <dbReference type="ARBA" id="ARBA00022989"/>
    </source>
</evidence>
<keyword evidence="5 6" id="KW-0472">Membrane</keyword>
<dbReference type="InterPro" id="IPR045231">
    <property type="entry name" value="Yip1/4-like"/>
</dbReference>
<comment type="similarity">
    <text evidence="2">Belongs to the YIP1 family.</text>
</comment>
<dbReference type="OrthoDB" id="440385at2759"/>
<feature type="transmembrane region" description="Helical" evidence="6">
    <location>
        <begin position="210"/>
        <end position="229"/>
    </location>
</feature>
<dbReference type="GO" id="GO:0006888">
    <property type="term" value="P:endoplasmic reticulum to Golgi vesicle-mediated transport"/>
    <property type="evidence" value="ECO:0007669"/>
    <property type="project" value="InterPro"/>
</dbReference>
<gene>
    <name evidence="7" type="ORF">CHC_T00002301001</name>
</gene>
<dbReference type="PANTHER" id="PTHR21236">
    <property type="entry name" value="GOLGI MEMBRANE PROTEIN YIP1"/>
    <property type="match status" value="1"/>
</dbReference>
<dbReference type="GO" id="GO:0048280">
    <property type="term" value="P:vesicle fusion with Golgi apparatus"/>
    <property type="evidence" value="ECO:0007669"/>
    <property type="project" value="TreeGrafter"/>
</dbReference>
<proteinExistence type="inferred from homology"/>
<dbReference type="EMBL" id="HG001650">
    <property type="protein sequence ID" value="CDF33576.1"/>
    <property type="molecule type" value="Genomic_DNA"/>
</dbReference>
<dbReference type="Proteomes" id="UP000012073">
    <property type="component" value="Unassembled WGS sequence"/>
</dbReference>
<dbReference type="OMA" id="HIRAKSM"/>
<evidence type="ECO:0000256" key="6">
    <source>
        <dbReference type="SAM" id="Phobius"/>
    </source>
</evidence>
<keyword evidence="3 6" id="KW-0812">Transmembrane</keyword>
<evidence type="ECO:0008006" key="9">
    <source>
        <dbReference type="Google" id="ProtNLM"/>
    </source>
</evidence>
<feature type="transmembrane region" description="Helical" evidence="6">
    <location>
        <begin position="122"/>
        <end position="143"/>
    </location>
</feature>
<dbReference type="PhylomeDB" id="R7Q878"/>
<dbReference type="AlphaFoldDB" id="R7Q878"/>
<dbReference type="GO" id="GO:0016020">
    <property type="term" value="C:membrane"/>
    <property type="evidence" value="ECO:0007669"/>
    <property type="project" value="UniProtKB-SubCell"/>
</dbReference>
<feature type="transmembrane region" description="Helical" evidence="6">
    <location>
        <begin position="182"/>
        <end position="204"/>
    </location>
</feature>
<dbReference type="STRING" id="2769.R7Q878"/>
<keyword evidence="8" id="KW-1185">Reference proteome</keyword>
<evidence type="ECO:0000256" key="5">
    <source>
        <dbReference type="ARBA" id="ARBA00023136"/>
    </source>
</evidence>
<evidence type="ECO:0000256" key="3">
    <source>
        <dbReference type="ARBA" id="ARBA00022692"/>
    </source>
</evidence>
<keyword evidence="4 6" id="KW-1133">Transmembrane helix</keyword>
<dbReference type="GeneID" id="17321115"/>
<protein>
    <recommendedName>
        <fullName evidence="9">Protein YIPF</fullName>
    </recommendedName>
</protein>
<evidence type="ECO:0000256" key="2">
    <source>
        <dbReference type="ARBA" id="ARBA00010596"/>
    </source>
</evidence>